<feature type="domain" description="Partial AB-hydrolase lipase" evidence="3">
    <location>
        <begin position="77"/>
        <end position="133"/>
    </location>
</feature>
<evidence type="ECO:0000256" key="1">
    <source>
        <dbReference type="ARBA" id="ARBA00010701"/>
    </source>
</evidence>
<gene>
    <name evidence="4" type="ORF">ODALV1_LOCUS24141</name>
</gene>
<keyword evidence="2" id="KW-0732">Signal</keyword>
<evidence type="ECO:0000313" key="5">
    <source>
        <dbReference type="Proteomes" id="UP001642540"/>
    </source>
</evidence>
<feature type="chain" id="PRO_5047397260" description="Partial AB-hydrolase lipase domain-containing protein" evidence="2">
    <location>
        <begin position="29"/>
        <end position="451"/>
    </location>
</feature>
<dbReference type="PANTHER" id="PTHR11005">
    <property type="entry name" value="LYSOSOMAL ACID LIPASE-RELATED"/>
    <property type="match status" value="1"/>
</dbReference>
<dbReference type="InterPro" id="IPR006693">
    <property type="entry name" value="AB_hydrolase_lipase"/>
</dbReference>
<dbReference type="InterPro" id="IPR025483">
    <property type="entry name" value="Lipase_euk"/>
</dbReference>
<feature type="signal peptide" evidence="2">
    <location>
        <begin position="1"/>
        <end position="28"/>
    </location>
</feature>
<protein>
    <recommendedName>
        <fullName evidence="3">Partial AB-hydrolase lipase domain-containing protein</fullName>
    </recommendedName>
</protein>
<name>A0ABP1RN87_9HEXA</name>
<dbReference type="Gene3D" id="3.40.50.1820">
    <property type="entry name" value="alpha/beta hydrolase"/>
    <property type="match status" value="1"/>
</dbReference>
<dbReference type="PIRSF" id="PIRSF000862">
    <property type="entry name" value="Steryl_ester_lip"/>
    <property type="match status" value="1"/>
</dbReference>
<sequence length="451" mass="51432">MSSKALLFSTSVLAVFFLGNATIRSSNPFRFPQRKCVPYKPTRFDITFSHRRQCLQSLKENKNKATSKWNMDTLEEIETRGYNVSTHTILSKDGYYSTMYRISGGLRSPPKRGKRAVLVFHGFASSAKSWIIQPGSRNIAFTLADAGYEVWLANIRGTTPSRNHSHFNADIDYEYWDFGSDQVGTFDLPLMINLMLQETGTDQIYYACHSAGCEVLYAGLVDVPELNNKIKASFLLAPAFIGTGYSPFFMLFPAFLGKPLEHFILNFFRARYIGEPIVLAKVLGLTADNICEWSFMRCGICDNLLFAIFGADPEQLDYNNLPNILKKMQDNSAMRILIHGKQSIEACDFRRYDYGRRKNMIKYGSADSPSFNLSRIAVPTYIFYGEGDNFFTPVDMARLKNAIPVKYLKGFHQVEWHKFNHIDFCMAKDADILVYHKIRGIMNEIEKKVGI</sequence>
<evidence type="ECO:0000259" key="3">
    <source>
        <dbReference type="Pfam" id="PF04083"/>
    </source>
</evidence>
<comment type="similarity">
    <text evidence="1">Belongs to the AB hydrolase superfamily. Lipase family.</text>
</comment>
<accession>A0ABP1RN87</accession>
<dbReference type="SUPFAM" id="SSF53474">
    <property type="entry name" value="alpha/beta-Hydrolases"/>
    <property type="match status" value="1"/>
</dbReference>
<comment type="caution">
    <text evidence="4">The sequence shown here is derived from an EMBL/GenBank/DDBJ whole genome shotgun (WGS) entry which is preliminary data.</text>
</comment>
<dbReference type="EMBL" id="CAXLJM020000086">
    <property type="protein sequence ID" value="CAL8131349.1"/>
    <property type="molecule type" value="Genomic_DNA"/>
</dbReference>
<reference evidence="4 5" key="1">
    <citation type="submission" date="2024-08" db="EMBL/GenBank/DDBJ databases">
        <authorList>
            <person name="Cucini C."/>
            <person name="Frati F."/>
        </authorList>
    </citation>
    <scope>NUCLEOTIDE SEQUENCE [LARGE SCALE GENOMIC DNA]</scope>
</reference>
<proteinExistence type="inferred from homology"/>
<dbReference type="InterPro" id="IPR029058">
    <property type="entry name" value="AB_hydrolase_fold"/>
</dbReference>
<keyword evidence="5" id="KW-1185">Reference proteome</keyword>
<evidence type="ECO:0000313" key="4">
    <source>
        <dbReference type="EMBL" id="CAL8131349.1"/>
    </source>
</evidence>
<dbReference type="Proteomes" id="UP001642540">
    <property type="component" value="Unassembled WGS sequence"/>
</dbReference>
<dbReference type="Pfam" id="PF04083">
    <property type="entry name" value="Abhydro_lipase"/>
    <property type="match status" value="1"/>
</dbReference>
<evidence type="ECO:0000256" key="2">
    <source>
        <dbReference type="SAM" id="SignalP"/>
    </source>
</evidence>
<organism evidence="4 5">
    <name type="scientific">Orchesella dallaii</name>
    <dbReference type="NCBI Taxonomy" id="48710"/>
    <lineage>
        <taxon>Eukaryota</taxon>
        <taxon>Metazoa</taxon>
        <taxon>Ecdysozoa</taxon>
        <taxon>Arthropoda</taxon>
        <taxon>Hexapoda</taxon>
        <taxon>Collembola</taxon>
        <taxon>Entomobryomorpha</taxon>
        <taxon>Entomobryoidea</taxon>
        <taxon>Orchesellidae</taxon>
        <taxon>Orchesellinae</taxon>
        <taxon>Orchesella</taxon>
    </lineage>
</organism>